<dbReference type="Gene3D" id="3.40.50.150">
    <property type="entry name" value="Vaccinia Virus protein VP39"/>
    <property type="match status" value="1"/>
</dbReference>
<dbReference type="eggNOG" id="COG4122">
    <property type="taxonomic scope" value="Bacteria"/>
</dbReference>
<dbReference type="CDD" id="cd02440">
    <property type="entry name" value="AdoMet_MTases"/>
    <property type="match status" value="1"/>
</dbReference>
<accession>A0A0R1XMP1</accession>
<gene>
    <name evidence="4" type="primary">trmR</name>
    <name evidence="5" type="ORF">FC83_GL000589</name>
</gene>
<feature type="binding site" evidence="4">
    <location>
        <begin position="121"/>
        <end position="122"/>
    </location>
    <ligand>
        <name>S-adenosyl-L-methionine</name>
        <dbReference type="ChEBI" id="CHEBI:59789"/>
    </ligand>
</feature>
<evidence type="ECO:0000256" key="1">
    <source>
        <dbReference type="ARBA" id="ARBA00022603"/>
    </source>
</evidence>
<dbReference type="SUPFAM" id="SSF53335">
    <property type="entry name" value="S-adenosyl-L-methionine-dependent methyltransferases"/>
    <property type="match status" value="1"/>
</dbReference>
<feature type="binding site" evidence="4">
    <location>
        <position position="75"/>
    </location>
    <ligand>
        <name>S-adenosyl-L-methionine</name>
        <dbReference type="ChEBI" id="CHEBI:59789"/>
    </ligand>
</feature>
<evidence type="ECO:0000313" key="6">
    <source>
        <dbReference type="Proteomes" id="UP000051236"/>
    </source>
</evidence>
<dbReference type="InterPro" id="IPR050362">
    <property type="entry name" value="Cation-dep_OMT"/>
</dbReference>
<dbReference type="Proteomes" id="UP000051236">
    <property type="component" value="Unassembled WGS sequence"/>
</dbReference>
<comment type="function">
    <text evidence="4">Catalyzes the methylation of 5-hydroxyuridine (ho5U) to form 5-methoxyuridine (mo5U) at position 34 in tRNAs.</text>
</comment>
<feature type="binding site" evidence="4">
    <location>
        <position position="93"/>
    </location>
    <ligand>
        <name>S-adenosyl-L-methionine</name>
        <dbReference type="ChEBI" id="CHEBI:59789"/>
    </ligand>
</feature>
<comment type="caution">
    <text evidence="5">The sequence shown here is derived from an EMBL/GenBank/DDBJ whole genome shotgun (WGS) entry which is preliminary data.</text>
</comment>
<dbReference type="Pfam" id="PF01596">
    <property type="entry name" value="Methyltransf_3"/>
    <property type="match status" value="1"/>
</dbReference>
<protein>
    <recommendedName>
        <fullName evidence="4">tRNA 5-hydroxyuridine methyltransferase</fullName>
        <ecNumber evidence="4">2.1.1.-</ecNumber>
    </recommendedName>
    <alternativeName>
        <fullName evidence="4">ho5U methyltransferase</fullName>
    </alternativeName>
</protein>
<feature type="binding site" evidence="4">
    <location>
        <position position="45"/>
    </location>
    <ligand>
        <name>S-adenosyl-L-methionine</name>
        <dbReference type="ChEBI" id="CHEBI:59789"/>
    </ligand>
</feature>
<dbReference type="PATRIC" id="fig|1423734.3.peg.595"/>
<dbReference type="STRING" id="1423734.FC83_GL000589"/>
<reference evidence="5 6" key="1">
    <citation type="journal article" date="2015" name="Genome Announc.">
        <title>Expanding the biotechnology potential of lactobacilli through comparative genomics of 213 strains and associated genera.</title>
        <authorList>
            <person name="Sun Z."/>
            <person name="Harris H.M."/>
            <person name="McCann A."/>
            <person name="Guo C."/>
            <person name="Argimon S."/>
            <person name="Zhang W."/>
            <person name="Yang X."/>
            <person name="Jeffery I.B."/>
            <person name="Cooney J.C."/>
            <person name="Kagawa T.F."/>
            <person name="Liu W."/>
            <person name="Song Y."/>
            <person name="Salvetti E."/>
            <person name="Wrobel A."/>
            <person name="Rasinkangas P."/>
            <person name="Parkhill J."/>
            <person name="Rea M.C."/>
            <person name="O'Sullivan O."/>
            <person name="Ritari J."/>
            <person name="Douillard F.P."/>
            <person name="Paul Ross R."/>
            <person name="Yang R."/>
            <person name="Briner A.E."/>
            <person name="Felis G.E."/>
            <person name="de Vos W.M."/>
            <person name="Barrangou R."/>
            <person name="Klaenhammer T.R."/>
            <person name="Caufield P.W."/>
            <person name="Cui Y."/>
            <person name="Zhang H."/>
            <person name="O'Toole P.W."/>
        </authorList>
    </citation>
    <scope>NUCLEOTIDE SEQUENCE [LARGE SCALE GENOMIC DNA]</scope>
    <source>
        <strain evidence="5 6">DSM 18527</strain>
    </source>
</reference>
<dbReference type="PROSITE" id="PS51682">
    <property type="entry name" value="SAM_OMT_I"/>
    <property type="match status" value="1"/>
</dbReference>
<keyword evidence="3 4" id="KW-0949">S-adenosyl-L-methionine</keyword>
<comment type="caution">
    <text evidence="4">Lacks conserved residue(s) required for the propagation of feature annotation.</text>
</comment>
<dbReference type="InterPro" id="IPR029063">
    <property type="entry name" value="SAM-dependent_MTases_sf"/>
</dbReference>
<keyword evidence="1 4" id="KW-0489">Methyltransferase</keyword>
<dbReference type="EC" id="2.1.1.-" evidence="4"/>
<dbReference type="GO" id="GO:0016300">
    <property type="term" value="F:tRNA (uridine) methyltransferase activity"/>
    <property type="evidence" value="ECO:0007669"/>
    <property type="project" value="UniProtKB-UniRule"/>
</dbReference>
<evidence type="ECO:0000256" key="3">
    <source>
        <dbReference type="ARBA" id="ARBA00022691"/>
    </source>
</evidence>
<comment type="similarity">
    <text evidence="4">Belongs to the class I-like SAM-binding methyltransferase superfamily. Cation-dependent O-methyltransferase family.</text>
</comment>
<evidence type="ECO:0000256" key="4">
    <source>
        <dbReference type="HAMAP-Rule" id="MF_02217"/>
    </source>
</evidence>
<keyword evidence="6" id="KW-1185">Reference proteome</keyword>
<dbReference type="GO" id="GO:0008171">
    <property type="term" value="F:O-methyltransferase activity"/>
    <property type="evidence" value="ECO:0007669"/>
    <property type="project" value="InterPro"/>
</dbReference>
<sequence>MRNEMMHRPVIDENILNFLRHQQQPLTGPLKQFEDEVHAQGVPVIPHETVNFFRVLLRILEPQAILEIGTAVGFSAIMMALSTPDTTKITTIDRYDEMIQAAQANFKRFELTQRIELLQGDAVDILPTLKPTYDFIFMDSAKSKYVTFLPRCLELLSKRGILLIDDIFQGGTVLQPLSTIKHRNHGIHKNLNKLFATVFNDPTLISSVLPLGDGLLLVTKK</sequence>
<dbReference type="PANTHER" id="PTHR10509:SF14">
    <property type="entry name" value="CAFFEOYL-COA O-METHYLTRANSFERASE 3-RELATED"/>
    <property type="match status" value="1"/>
</dbReference>
<dbReference type="GO" id="GO:0008757">
    <property type="term" value="F:S-adenosylmethionine-dependent methyltransferase activity"/>
    <property type="evidence" value="ECO:0007669"/>
    <property type="project" value="TreeGrafter"/>
</dbReference>
<keyword evidence="4" id="KW-0819">tRNA processing</keyword>
<dbReference type="PANTHER" id="PTHR10509">
    <property type="entry name" value="O-METHYLTRANSFERASE-RELATED"/>
    <property type="match status" value="1"/>
</dbReference>
<name>A0A0R1XMP1_9LACO</name>
<dbReference type="HAMAP" id="MF_02217">
    <property type="entry name" value="TrmR_methyltr"/>
    <property type="match status" value="1"/>
</dbReference>
<dbReference type="InterPro" id="IPR002935">
    <property type="entry name" value="SAM_O-MeTrfase"/>
</dbReference>
<dbReference type="RefSeq" id="WP_057002839.1">
    <property type="nucleotide sequence ID" value="NZ_AZGA01000077.1"/>
</dbReference>
<dbReference type="InterPro" id="IPR043675">
    <property type="entry name" value="TrmR_methyltr"/>
</dbReference>
<dbReference type="EMBL" id="AZGA01000077">
    <property type="protein sequence ID" value="KRM31528.1"/>
    <property type="molecule type" value="Genomic_DNA"/>
</dbReference>
<feature type="binding site" evidence="4">
    <location>
        <position position="139"/>
    </location>
    <ligand>
        <name>S-adenosyl-L-methionine</name>
        <dbReference type="ChEBI" id="CHEBI:59789"/>
    </ligand>
</feature>
<dbReference type="GO" id="GO:0030488">
    <property type="term" value="P:tRNA methylation"/>
    <property type="evidence" value="ECO:0007669"/>
    <property type="project" value="UniProtKB-UniRule"/>
</dbReference>
<comment type="subunit">
    <text evidence="4">Homodimer.</text>
</comment>
<dbReference type="AlphaFoldDB" id="A0A0R1XMP1"/>
<comment type="catalytic activity">
    <reaction evidence="4">
        <text>5-hydroxyuridine(34) in tRNA + S-adenosyl-L-methionine = 5-methoxyuridine(34) in tRNA + S-adenosyl-L-homocysteine + H(+)</text>
        <dbReference type="Rhea" id="RHEA:60524"/>
        <dbReference type="Rhea" id="RHEA-COMP:13381"/>
        <dbReference type="Rhea" id="RHEA-COMP:15591"/>
        <dbReference type="ChEBI" id="CHEBI:15378"/>
        <dbReference type="ChEBI" id="CHEBI:57856"/>
        <dbReference type="ChEBI" id="CHEBI:59789"/>
        <dbReference type="ChEBI" id="CHEBI:136877"/>
        <dbReference type="ChEBI" id="CHEBI:143860"/>
    </reaction>
</comment>
<proteinExistence type="inferred from homology"/>
<evidence type="ECO:0000313" key="5">
    <source>
        <dbReference type="EMBL" id="KRM31528.1"/>
    </source>
</evidence>
<keyword evidence="2 4" id="KW-0808">Transferase</keyword>
<organism evidence="5 6">
    <name type="scientific">Agrilactobacillus composti DSM 18527 = JCM 14202</name>
    <dbReference type="NCBI Taxonomy" id="1423734"/>
    <lineage>
        <taxon>Bacteria</taxon>
        <taxon>Bacillati</taxon>
        <taxon>Bacillota</taxon>
        <taxon>Bacilli</taxon>
        <taxon>Lactobacillales</taxon>
        <taxon>Lactobacillaceae</taxon>
        <taxon>Agrilactobacillus</taxon>
    </lineage>
</organism>
<evidence type="ECO:0000256" key="2">
    <source>
        <dbReference type="ARBA" id="ARBA00022679"/>
    </source>
</evidence>